<feature type="compositionally biased region" description="Polar residues" evidence="5">
    <location>
        <begin position="235"/>
        <end position="245"/>
    </location>
</feature>
<evidence type="ECO:0000256" key="4">
    <source>
        <dbReference type="ARBA" id="ARBA00022553"/>
    </source>
</evidence>
<evidence type="ECO:0000313" key="6">
    <source>
        <dbReference type="EMBL" id="KAF9617837.1"/>
    </source>
</evidence>
<evidence type="ECO:0000256" key="1">
    <source>
        <dbReference type="ARBA" id="ARBA00004496"/>
    </source>
</evidence>
<feature type="region of interest" description="Disordered" evidence="5">
    <location>
        <begin position="218"/>
        <end position="276"/>
    </location>
</feature>
<keyword evidence="4" id="KW-0597">Phosphoprotein</keyword>
<dbReference type="PANTHER" id="PTHR13105">
    <property type="entry name" value="MYELOID LEUKEMIA FACTOR"/>
    <property type="match status" value="1"/>
</dbReference>
<comment type="similarity">
    <text evidence="2">Belongs to the MLF family.</text>
</comment>
<dbReference type="Pfam" id="PF10248">
    <property type="entry name" value="Mlf1IP"/>
    <property type="match status" value="1"/>
</dbReference>
<comment type="caution">
    <text evidence="6">The sequence shown here is derived from an EMBL/GenBank/DDBJ whole genome shotgun (WGS) entry which is preliminary data.</text>
</comment>
<evidence type="ECO:0000256" key="2">
    <source>
        <dbReference type="ARBA" id="ARBA00008332"/>
    </source>
</evidence>
<dbReference type="OrthoDB" id="8707547at2759"/>
<reference evidence="6 7" key="1">
    <citation type="submission" date="2020-10" db="EMBL/GenBank/DDBJ databases">
        <title>The Coptis chinensis genome and diversification of protoberbering-type alkaloids.</title>
        <authorList>
            <person name="Wang B."/>
            <person name="Shu S."/>
            <person name="Song C."/>
            <person name="Liu Y."/>
        </authorList>
    </citation>
    <scope>NUCLEOTIDE SEQUENCE [LARGE SCALE GENOMIC DNA]</scope>
    <source>
        <strain evidence="6">HL-2020</strain>
        <tissue evidence="6">Leaf</tissue>
    </source>
</reference>
<evidence type="ECO:0000313" key="7">
    <source>
        <dbReference type="Proteomes" id="UP000631114"/>
    </source>
</evidence>
<keyword evidence="7" id="KW-1185">Reference proteome</keyword>
<evidence type="ECO:0000256" key="5">
    <source>
        <dbReference type="SAM" id="MobiDB-lite"/>
    </source>
</evidence>
<comment type="subcellular location">
    <subcellularLocation>
        <location evidence="1">Cytoplasm</location>
    </subcellularLocation>
</comment>
<name>A0A835IK70_9MAGN</name>
<gene>
    <name evidence="6" type="ORF">IFM89_039019</name>
</gene>
<evidence type="ECO:0000256" key="3">
    <source>
        <dbReference type="ARBA" id="ARBA00022490"/>
    </source>
</evidence>
<dbReference type="InterPro" id="IPR019376">
    <property type="entry name" value="Myeloid_leukemia_factor"/>
</dbReference>
<sequence length="276" mass="30023">MDRGRDNNNNNNNNNNFFGFGGGDPFGGFGHDPFSNFGGFGGQQRSLVSSMFGGRDPFDDPFFTRPFGGSSIFGGGPNMFGAPMPSMFGGPSLFGESPSPAIGFIDNRGHPSQGNTTRGPVIEEILSDDEGKEERMVVMRRKRIPGNILGQVMIEEKKEADSTTRKAEHRVSKGIRDKGHTVTRKLNPDGKVDTMQTLHNLDEDELAGFQETWKGNARKNLPGWTEGNDVYENIGPSSSRPQGQASRHGWALPSVEQPSAPNRTASRKAKPPEGRA</sequence>
<keyword evidence="3" id="KW-0963">Cytoplasm</keyword>
<dbReference type="GO" id="GO:0005737">
    <property type="term" value="C:cytoplasm"/>
    <property type="evidence" value="ECO:0007669"/>
    <property type="project" value="UniProtKB-SubCell"/>
</dbReference>
<accession>A0A835IK70</accession>
<proteinExistence type="inferred from homology"/>
<organism evidence="6 7">
    <name type="scientific">Coptis chinensis</name>
    <dbReference type="NCBI Taxonomy" id="261450"/>
    <lineage>
        <taxon>Eukaryota</taxon>
        <taxon>Viridiplantae</taxon>
        <taxon>Streptophyta</taxon>
        <taxon>Embryophyta</taxon>
        <taxon>Tracheophyta</taxon>
        <taxon>Spermatophyta</taxon>
        <taxon>Magnoliopsida</taxon>
        <taxon>Ranunculales</taxon>
        <taxon>Ranunculaceae</taxon>
        <taxon>Coptidoideae</taxon>
        <taxon>Coptis</taxon>
    </lineage>
</organism>
<protein>
    <recommendedName>
        <fullName evidence="8">Glycine-rich protein</fullName>
    </recommendedName>
</protein>
<dbReference type="EMBL" id="JADFTS010000003">
    <property type="protein sequence ID" value="KAF9617837.1"/>
    <property type="molecule type" value="Genomic_DNA"/>
</dbReference>
<dbReference type="Proteomes" id="UP000631114">
    <property type="component" value="Unassembled WGS sequence"/>
</dbReference>
<dbReference type="AlphaFoldDB" id="A0A835IK70"/>
<evidence type="ECO:0008006" key="8">
    <source>
        <dbReference type="Google" id="ProtNLM"/>
    </source>
</evidence>